<comment type="subcellular location">
    <subcellularLocation>
        <location evidence="1">Cell membrane</location>
        <topology evidence="1">Multi-pass membrane protein</topology>
    </subcellularLocation>
</comment>
<accession>A0A6C0R8P7</accession>
<dbReference type="Proteomes" id="UP000474630">
    <property type="component" value="Chromosome"/>
</dbReference>
<evidence type="ECO:0000259" key="8">
    <source>
        <dbReference type="Pfam" id="PF04039"/>
    </source>
</evidence>
<protein>
    <submittedName>
        <fullName evidence="9">Na(+)/H(+) antiporter subunit B</fullName>
    </submittedName>
</protein>
<gene>
    <name evidence="9" type="ORF">G0Q07_02560</name>
</gene>
<dbReference type="InterPro" id="IPR050622">
    <property type="entry name" value="CPA3_antiporter_subunitB"/>
</dbReference>
<keyword evidence="6 7" id="KW-0472">Membrane</keyword>
<proteinExistence type="inferred from homology"/>
<reference evidence="9 10" key="1">
    <citation type="submission" date="2020-02" db="EMBL/GenBank/DDBJ databases">
        <title>Genome sequencing for Draconibacterium sp. strain M1.</title>
        <authorList>
            <person name="Park S.-J."/>
        </authorList>
    </citation>
    <scope>NUCLEOTIDE SEQUENCE [LARGE SCALE GENOMIC DNA]</scope>
    <source>
        <strain evidence="9 10">M1</strain>
    </source>
</reference>
<evidence type="ECO:0000313" key="9">
    <source>
        <dbReference type="EMBL" id="QIA06680.1"/>
    </source>
</evidence>
<name>A0A6C0R8P7_9BACT</name>
<evidence type="ECO:0000256" key="3">
    <source>
        <dbReference type="ARBA" id="ARBA00022475"/>
    </source>
</evidence>
<dbReference type="PANTHER" id="PTHR33932">
    <property type="entry name" value="NA(+)/H(+) ANTIPORTER SUBUNIT B"/>
    <property type="match status" value="1"/>
</dbReference>
<dbReference type="Pfam" id="PF04039">
    <property type="entry name" value="MnhB"/>
    <property type="match status" value="1"/>
</dbReference>
<organism evidence="9 10">
    <name type="scientific">Draconibacterium halophilum</name>
    <dbReference type="NCBI Taxonomy" id="2706887"/>
    <lineage>
        <taxon>Bacteria</taxon>
        <taxon>Pseudomonadati</taxon>
        <taxon>Bacteroidota</taxon>
        <taxon>Bacteroidia</taxon>
        <taxon>Marinilabiliales</taxon>
        <taxon>Prolixibacteraceae</taxon>
        <taxon>Draconibacterium</taxon>
    </lineage>
</organism>
<comment type="similarity">
    <text evidence="2">Belongs to the CPA3 antiporters (TC 2.A.63) subunit B family.</text>
</comment>
<keyword evidence="4 7" id="KW-0812">Transmembrane</keyword>
<feature type="domain" description="Na+/H+ antiporter MnhB subunit-related protein" evidence="8">
    <location>
        <begin position="6"/>
        <end position="128"/>
    </location>
</feature>
<evidence type="ECO:0000256" key="2">
    <source>
        <dbReference type="ARBA" id="ARBA00009425"/>
    </source>
</evidence>
<dbReference type="PANTHER" id="PTHR33932:SF4">
    <property type="entry name" value="NA(+)_H(+) ANTIPORTER SUBUNIT B"/>
    <property type="match status" value="1"/>
</dbReference>
<keyword evidence="3" id="KW-1003">Cell membrane</keyword>
<dbReference type="GO" id="GO:0005886">
    <property type="term" value="C:plasma membrane"/>
    <property type="evidence" value="ECO:0007669"/>
    <property type="project" value="UniProtKB-SubCell"/>
</dbReference>
<keyword evidence="5 7" id="KW-1133">Transmembrane helix</keyword>
<evidence type="ECO:0000313" key="10">
    <source>
        <dbReference type="Proteomes" id="UP000474630"/>
    </source>
</evidence>
<dbReference type="InterPro" id="IPR007182">
    <property type="entry name" value="MnhB"/>
</dbReference>
<feature type="transmembrane region" description="Helical" evidence="7">
    <location>
        <begin position="12"/>
        <end position="29"/>
    </location>
</feature>
<evidence type="ECO:0000256" key="4">
    <source>
        <dbReference type="ARBA" id="ARBA00022692"/>
    </source>
</evidence>
<evidence type="ECO:0000256" key="6">
    <source>
        <dbReference type="ARBA" id="ARBA00023136"/>
    </source>
</evidence>
<evidence type="ECO:0000256" key="5">
    <source>
        <dbReference type="ARBA" id="ARBA00022989"/>
    </source>
</evidence>
<evidence type="ECO:0000256" key="7">
    <source>
        <dbReference type="SAM" id="Phobius"/>
    </source>
</evidence>
<dbReference type="KEGG" id="drc:G0Q07_02560"/>
<feature type="transmembrane region" description="Helical" evidence="7">
    <location>
        <begin position="35"/>
        <end position="56"/>
    </location>
</feature>
<dbReference type="AlphaFoldDB" id="A0A6C0R8P7"/>
<feature type="transmembrane region" description="Helical" evidence="7">
    <location>
        <begin position="113"/>
        <end position="134"/>
    </location>
</feature>
<feature type="transmembrane region" description="Helical" evidence="7">
    <location>
        <begin position="68"/>
        <end position="87"/>
    </location>
</feature>
<dbReference type="RefSeq" id="WP_163344610.1">
    <property type="nucleotide sequence ID" value="NZ_CP048409.1"/>
</dbReference>
<sequence length="141" mass="15524">MNSVLLQIATKYLKWILVVFALIALFRGHNHPGGGFIGGLLIGLSVVFQSLTSNAQSAKDKLKIQPEGYISLGLLFILISTLPGLFLKDTFMTGVWFSIPFPLLGELKIGTPFVFDIGVFLAVIGVTLLFFFTFNKVAKWK</sequence>
<evidence type="ECO:0000256" key="1">
    <source>
        <dbReference type="ARBA" id="ARBA00004651"/>
    </source>
</evidence>
<dbReference type="EMBL" id="CP048409">
    <property type="protein sequence ID" value="QIA06680.1"/>
    <property type="molecule type" value="Genomic_DNA"/>
</dbReference>
<keyword evidence="10" id="KW-1185">Reference proteome</keyword>